<feature type="transmembrane region" description="Helical" evidence="1">
    <location>
        <begin position="522"/>
        <end position="542"/>
    </location>
</feature>
<evidence type="ECO:0000256" key="1">
    <source>
        <dbReference type="SAM" id="Phobius"/>
    </source>
</evidence>
<feature type="transmembrane region" description="Helical" evidence="1">
    <location>
        <begin position="875"/>
        <end position="899"/>
    </location>
</feature>
<gene>
    <name evidence="2" type="ORF">Desaf_1340</name>
</gene>
<dbReference type="PANTHER" id="PTHR32063:SF0">
    <property type="entry name" value="SWARMING MOTILITY PROTEIN SWRC"/>
    <property type="match status" value="1"/>
</dbReference>
<dbReference type="Gene3D" id="3.30.70.1430">
    <property type="entry name" value="Multidrug efflux transporter AcrB pore domain"/>
    <property type="match status" value="2"/>
</dbReference>
<dbReference type="SUPFAM" id="SSF82866">
    <property type="entry name" value="Multidrug efflux transporter AcrB transmembrane domain"/>
    <property type="match status" value="2"/>
</dbReference>
<dbReference type="SUPFAM" id="SSF82693">
    <property type="entry name" value="Multidrug efflux transporter AcrB pore domain, PN1, PN2, PC1 and PC2 subdomains"/>
    <property type="match status" value="3"/>
</dbReference>
<keyword evidence="1" id="KW-0472">Membrane</keyword>
<feature type="transmembrane region" description="Helical" evidence="1">
    <location>
        <begin position="951"/>
        <end position="972"/>
    </location>
</feature>
<dbReference type="HOGENOM" id="CLU_002755_1_2_7"/>
<evidence type="ECO:0000313" key="3">
    <source>
        <dbReference type="Proteomes" id="UP000007844"/>
    </source>
</evidence>
<organism evidence="2 3">
    <name type="scientific">Desulfocurvibacter africanus subsp. africanus str. Walvis Bay</name>
    <dbReference type="NCBI Taxonomy" id="690850"/>
    <lineage>
        <taxon>Bacteria</taxon>
        <taxon>Pseudomonadati</taxon>
        <taxon>Thermodesulfobacteriota</taxon>
        <taxon>Desulfovibrionia</taxon>
        <taxon>Desulfovibrionales</taxon>
        <taxon>Desulfovibrionaceae</taxon>
        <taxon>Desulfocurvibacter</taxon>
    </lineage>
</organism>
<sequence>MIWNFCISRPVLTIVGVLVTAIFGIYGYYQMPVREDPDVEFPIVSVNVVFPGAEPEVVETEIIEPLEEEINTVEGLKTLTSTAREEVATITAEFELWRDIDVAAQDVRDRVSRARRELPDGIEEPIIEKLDPDAQAVLWIALTGDTRWDEVRLSTYADEVLRQRLENLRGVGRIIIGGERRYAVRIELDPLKLAAHRLTAQDVVEAVQANNVDIPSGRVESVAREFLVKTRGQFSEAEPFNELIVASRDGGPVRVRDVGQAVDGVENDRQIARFVGETAVGMGVVKLSGANTVSLAEGVKARMEELARDFPAGLDYQIASDESVFIEESIRDLLFTIGLTSGLVVLVVLLFLRTFRGTLIVGLAIPASLLGGLAVMNVLGFSVNTLTMLGLILAIGIVIDDAIVVLESSYRHLEQGADPVPAARVGTTEVAFPSIANTLSLAAVFIPVAFTPGLIGRFFYEFGLTVAATVIASTLTALTLTPMLCSRLLHRNHKRGRVFHALERGFEIFEAAYARSLDVAMAVRWLTVLLALAAFGLGAFLFTRLSTEFQPEVDRAEFMISFETPEGATLGQTDLYAREIEKVLRATPEVRQFFLAIALSRGGGPGRVNDGISFVRLHRANERARHQSEIMQELRREFARLPGGRAFVFSSGGTGIGGEGAPLQLVLQNPSIDALAAAQEQVMAWMNQRQDLIGVNTDLKLNKPQVEVDILRDKATQMGVSVLELSNVLRFLLGEPDISEIERASERYEVIPEVVGKGGMVPDDIKRIYVRNQTGALVSMDNLVELTESVGPSEIHHFNRLRSATVSASTPPDVALGDPLAALQDWLDENLPEDFSFEFTGQTRDFQESFYYLSITIVFSVIFIYLVLAAQFESFVNPLIILTALPLAGVGAAGALWLLDMPLGIYAFIGLIMLAGMATKNAILMLDYAGVLQARGESARKAAVDAAHVRFRPVIMTTMSTVLGMLPIALGFGAGGEARAPMGVAVASGLLVTTFLTLIVLPVVYTLTADLRGWLTRRKGRAEED</sequence>
<dbReference type="PRINTS" id="PR00702">
    <property type="entry name" value="ACRIFLAVINRP"/>
</dbReference>
<dbReference type="STRING" id="690850.Desaf_1340"/>
<dbReference type="PANTHER" id="PTHR32063">
    <property type="match status" value="1"/>
</dbReference>
<proteinExistence type="predicted"/>
<feature type="transmembrane region" description="Helical" evidence="1">
    <location>
        <begin position="850"/>
        <end position="868"/>
    </location>
</feature>
<dbReference type="EMBL" id="CP003221">
    <property type="protein sequence ID" value="EGJ49679.1"/>
    <property type="molecule type" value="Genomic_DNA"/>
</dbReference>
<feature type="transmembrane region" description="Helical" evidence="1">
    <location>
        <begin position="333"/>
        <end position="352"/>
    </location>
</feature>
<evidence type="ECO:0000313" key="2">
    <source>
        <dbReference type="EMBL" id="EGJ49679.1"/>
    </source>
</evidence>
<dbReference type="KEGG" id="daf:Desaf_1340"/>
<dbReference type="RefSeq" id="WP_014259471.1">
    <property type="nucleotide sequence ID" value="NC_016629.1"/>
</dbReference>
<dbReference type="Gene3D" id="3.30.70.1440">
    <property type="entry name" value="Multidrug efflux transporter AcrB pore domain"/>
    <property type="match status" value="1"/>
</dbReference>
<dbReference type="SUPFAM" id="SSF82714">
    <property type="entry name" value="Multidrug efflux transporter AcrB TolC docking domain, DN and DC subdomains"/>
    <property type="match status" value="2"/>
</dbReference>
<feature type="transmembrane region" description="Helical" evidence="1">
    <location>
        <begin position="359"/>
        <end position="380"/>
    </location>
</feature>
<feature type="transmembrane region" description="Helical" evidence="1">
    <location>
        <begin position="462"/>
        <end position="485"/>
    </location>
</feature>
<name>F3YZ34_DESAF</name>
<dbReference type="Gene3D" id="3.30.70.1320">
    <property type="entry name" value="Multidrug efflux transporter AcrB pore domain like"/>
    <property type="match status" value="1"/>
</dbReference>
<feature type="transmembrane region" description="Helical" evidence="1">
    <location>
        <begin position="905"/>
        <end position="930"/>
    </location>
</feature>
<dbReference type="InterPro" id="IPR027463">
    <property type="entry name" value="AcrB_DN_DC_subdom"/>
</dbReference>
<dbReference type="AlphaFoldDB" id="F3YZ34"/>
<dbReference type="Gene3D" id="3.30.2090.10">
    <property type="entry name" value="Multidrug efflux transporter AcrB TolC docking domain, DN and DC subdomains"/>
    <property type="match status" value="2"/>
</dbReference>
<keyword evidence="1" id="KW-0812">Transmembrane</keyword>
<keyword evidence="3" id="KW-1185">Reference proteome</keyword>
<reference evidence="2 3" key="1">
    <citation type="journal article" date="2011" name="J. Bacteriol.">
        <title>Genome sequence of the mercury-methylating and pleomorphic Desulfovibrio africanus Strain Walvis Bay.</title>
        <authorList>
            <person name="Brown S.D."/>
            <person name="Wall J.D."/>
            <person name="Kucken A.M."/>
            <person name="Gilmour C.C."/>
            <person name="Podar M."/>
            <person name="Brandt C.C."/>
            <person name="Teshima H."/>
            <person name="Detter J.C."/>
            <person name="Han C.S."/>
            <person name="Land M.L."/>
            <person name="Lucas S."/>
            <person name="Han J."/>
            <person name="Pennacchio L."/>
            <person name="Nolan M."/>
            <person name="Pitluck S."/>
            <person name="Woyke T."/>
            <person name="Goodwin L."/>
            <person name="Palumbo A.V."/>
            <person name="Elias D.A."/>
        </authorList>
    </citation>
    <scope>NUCLEOTIDE SEQUENCE [LARGE SCALE GENOMIC DNA]</scope>
    <source>
        <strain evidence="2 3">Walvis Bay</strain>
    </source>
</reference>
<feature type="transmembrane region" description="Helical" evidence="1">
    <location>
        <begin position="12"/>
        <end position="29"/>
    </location>
</feature>
<dbReference type="eggNOG" id="COG0841">
    <property type="taxonomic scope" value="Bacteria"/>
</dbReference>
<feature type="transmembrane region" description="Helical" evidence="1">
    <location>
        <begin position="430"/>
        <end position="450"/>
    </location>
</feature>
<dbReference type="Gene3D" id="1.20.1640.10">
    <property type="entry name" value="Multidrug efflux transporter AcrB transmembrane domain"/>
    <property type="match status" value="2"/>
</dbReference>
<dbReference type="Pfam" id="PF00873">
    <property type="entry name" value="ACR_tran"/>
    <property type="match status" value="1"/>
</dbReference>
<feature type="transmembrane region" description="Helical" evidence="1">
    <location>
        <begin position="386"/>
        <end position="406"/>
    </location>
</feature>
<dbReference type="Proteomes" id="UP000007844">
    <property type="component" value="Chromosome"/>
</dbReference>
<keyword evidence="1" id="KW-1133">Transmembrane helix</keyword>
<feature type="transmembrane region" description="Helical" evidence="1">
    <location>
        <begin position="984"/>
        <end position="1008"/>
    </location>
</feature>
<dbReference type="GO" id="GO:0005886">
    <property type="term" value="C:plasma membrane"/>
    <property type="evidence" value="ECO:0007669"/>
    <property type="project" value="TreeGrafter"/>
</dbReference>
<dbReference type="InterPro" id="IPR001036">
    <property type="entry name" value="Acrflvin-R"/>
</dbReference>
<protein>
    <submittedName>
        <fullName evidence="2">Acriflavin resistance protein</fullName>
    </submittedName>
</protein>
<dbReference type="GO" id="GO:0042910">
    <property type="term" value="F:xenobiotic transmembrane transporter activity"/>
    <property type="evidence" value="ECO:0007669"/>
    <property type="project" value="TreeGrafter"/>
</dbReference>
<accession>F3YZ34</accession>